<protein>
    <recommendedName>
        <fullName evidence="5">DNA recombination and repair protein Rad51-like C-terminal domain-containing protein</fullName>
    </recommendedName>
</protein>
<dbReference type="GO" id="GO:0005815">
    <property type="term" value="C:microtubule organizing center"/>
    <property type="evidence" value="ECO:0007669"/>
    <property type="project" value="TreeGrafter"/>
</dbReference>
<dbReference type="GO" id="GO:0005657">
    <property type="term" value="C:replication fork"/>
    <property type="evidence" value="ECO:0007669"/>
    <property type="project" value="TreeGrafter"/>
</dbReference>
<name>A0A9P8JI29_AURME</name>
<dbReference type="AlphaFoldDB" id="A0A9P8JI29"/>
<accession>A0A9P8JI29</accession>
<dbReference type="GO" id="GO:0033063">
    <property type="term" value="C:Rad51B-Rad51C-Rad51D-XRCC2 complex"/>
    <property type="evidence" value="ECO:0007669"/>
    <property type="project" value="TreeGrafter"/>
</dbReference>
<keyword evidence="2" id="KW-0539">Nucleus</keyword>
<dbReference type="GO" id="GO:0003697">
    <property type="term" value="F:single-stranded DNA binding"/>
    <property type="evidence" value="ECO:0007669"/>
    <property type="project" value="TreeGrafter"/>
</dbReference>
<keyword evidence="4" id="KW-1185">Reference proteome</keyword>
<dbReference type="PANTHER" id="PTHR46457:SF1">
    <property type="entry name" value="DNA REPAIR PROTEIN RAD51 HOMOLOG 4"/>
    <property type="match status" value="1"/>
</dbReference>
<dbReference type="InterPro" id="IPR027417">
    <property type="entry name" value="P-loop_NTPase"/>
</dbReference>
<dbReference type="GO" id="GO:0007131">
    <property type="term" value="P:reciprocal meiotic recombination"/>
    <property type="evidence" value="ECO:0007669"/>
    <property type="project" value="TreeGrafter"/>
</dbReference>
<proteinExistence type="predicted"/>
<reference evidence="3" key="2">
    <citation type="submission" date="2021-08" db="EMBL/GenBank/DDBJ databases">
        <authorList>
            <person name="Gostincar C."/>
            <person name="Sun X."/>
            <person name="Song Z."/>
            <person name="Gunde-Cimerman N."/>
        </authorList>
    </citation>
    <scope>NUCLEOTIDE SEQUENCE</scope>
    <source>
        <strain evidence="3">EXF-9298</strain>
    </source>
</reference>
<dbReference type="Gene3D" id="3.40.50.300">
    <property type="entry name" value="P-loop containing nucleotide triphosphate hydrolases"/>
    <property type="match status" value="1"/>
</dbReference>
<evidence type="ECO:0000313" key="3">
    <source>
        <dbReference type="EMBL" id="KAG9941243.1"/>
    </source>
</evidence>
<dbReference type="GO" id="GO:0000724">
    <property type="term" value="P:double-strand break repair via homologous recombination"/>
    <property type="evidence" value="ECO:0007669"/>
    <property type="project" value="TreeGrafter"/>
</dbReference>
<dbReference type="GO" id="GO:0000723">
    <property type="term" value="P:telomere maintenance"/>
    <property type="evidence" value="ECO:0007669"/>
    <property type="project" value="TreeGrafter"/>
</dbReference>
<feature type="non-terminal residue" evidence="3">
    <location>
        <position position="1"/>
    </location>
</feature>
<dbReference type="SUPFAM" id="SSF52540">
    <property type="entry name" value="P-loop containing nucleoside triphosphate hydrolases"/>
    <property type="match status" value="1"/>
</dbReference>
<dbReference type="Proteomes" id="UP000729357">
    <property type="component" value="Unassembled WGS sequence"/>
</dbReference>
<evidence type="ECO:0000313" key="4">
    <source>
        <dbReference type="Proteomes" id="UP000729357"/>
    </source>
</evidence>
<dbReference type="GO" id="GO:0042148">
    <property type="term" value="P:DNA strand invasion"/>
    <property type="evidence" value="ECO:0007669"/>
    <property type="project" value="TreeGrafter"/>
</dbReference>
<dbReference type="InterPro" id="IPR051988">
    <property type="entry name" value="HRR_RAD51_Paralog"/>
</dbReference>
<dbReference type="EMBL" id="JAHFXS010005311">
    <property type="protein sequence ID" value="KAG9941243.1"/>
    <property type="molecule type" value="Genomic_DNA"/>
</dbReference>
<sequence length="327" mass="35699">MAAKPVLASDLITKDSIGLFEERARKRLRVGTGCCASIDDALSGGLVYGQDGIYNISGATGSRAAETITLQVLITHLLASPTHTATLIDASGNFDVLNLYKNLLTRLAKTNTNHEENIKQATSILDRVKIMRVFDLEGVVEGLNELVDELEGKNIPKNTIRDSQEEEEEEMILPEEEKEIKQEKKEQQEPAAGLILINNLSQVFGLLLKNNYAQGQATLATLVRRLRNMTQAHNLCVILLSWSVSYGSDQEHVSIFEAVKARPGLGKSLGYLADTQILIDAIPRKAKSKGNGDLVNVIEVIYSRGSHQAGKFGVFDVTADGEIQSAL</sequence>
<dbReference type="GO" id="GO:0000400">
    <property type="term" value="F:four-way junction DNA binding"/>
    <property type="evidence" value="ECO:0007669"/>
    <property type="project" value="TreeGrafter"/>
</dbReference>
<evidence type="ECO:0000256" key="2">
    <source>
        <dbReference type="ARBA" id="ARBA00023242"/>
    </source>
</evidence>
<dbReference type="PANTHER" id="PTHR46457">
    <property type="entry name" value="DNA REPAIR PROTEIN RAD51 HOMOLOG 4"/>
    <property type="match status" value="1"/>
</dbReference>
<evidence type="ECO:0008006" key="5">
    <source>
        <dbReference type="Google" id="ProtNLM"/>
    </source>
</evidence>
<comment type="caution">
    <text evidence="3">The sequence shown here is derived from an EMBL/GenBank/DDBJ whole genome shotgun (WGS) entry which is preliminary data.</text>
</comment>
<organism evidence="3 4">
    <name type="scientific">Aureobasidium melanogenum</name>
    <name type="common">Aureobasidium pullulans var. melanogenum</name>
    <dbReference type="NCBI Taxonomy" id="46634"/>
    <lineage>
        <taxon>Eukaryota</taxon>
        <taxon>Fungi</taxon>
        <taxon>Dikarya</taxon>
        <taxon>Ascomycota</taxon>
        <taxon>Pezizomycotina</taxon>
        <taxon>Dothideomycetes</taxon>
        <taxon>Dothideomycetidae</taxon>
        <taxon>Dothideales</taxon>
        <taxon>Saccotheciaceae</taxon>
        <taxon>Aureobasidium</taxon>
    </lineage>
</organism>
<gene>
    <name evidence="3" type="ORF">KCU98_g19004</name>
</gene>
<comment type="subcellular location">
    <subcellularLocation>
        <location evidence="1">Nucleus</location>
    </subcellularLocation>
</comment>
<dbReference type="GO" id="GO:0008094">
    <property type="term" value="F:ATP-dependent activity, acting on DNA"/>
    <property type="evidence" value="ECO:0007669"/>
    <property type="project" value="TreeGrafter"/>
</dbReference>
<evidence type="ECO:0000256" key="1">
    <source>
        <dbReference type="ARBA" id="ARBA00004123"/>
    </source>
</evidence>
<reference evidence="3" key="1">
    <citation type="journal article" date="2021" name="J Fungi (Basel)">
        <title>Virulence traits and population genomics of the black yeast Aureobasidium melanogenum.</title>
        <authorList>
            <person name="Cernosa A."/>
            <person name="Sun X."/>
            <person name="Gostincar C."/>
            <person name="Fang C."/>
            <person name="Gunde-Cimerman N."/>
            <person name="Song Z."/>
        </authorList>
    </citation>
    <scope>NUCLEOTIDE SEQUENCE</scope>
    <source>
        <strain evidence="3">EXF-9298</strain>
    </source>
</reference>